<gene>
    <name evidence="2" type="ORF">NCTC12967_02988</name>
</gene>
<feature type="transmembrane region" description="Helical" evidence="1">
    <location>
        <begin position="139"/>
        <end position="160"/>
    </location>
</feature>
<reference evidence="2 3" key="1">
    <citation type="submission" date="2018-12" db="EMBL/GenBank/DDBJ databases">
        <authorList>
            <consortium name="Pathogen Informatics"/>
        </authorList>
    </citation>
    <scope>NUCLEOTIDE SEQUENCE [LARGE SCALE GENOMIC DNA]</scope>
    <source>
        <strain evidence="2 3">NCTC12967</strain>
    </source>
</reference>
<organism evidence="2 3">
    <name type="scientific">Arachnia propionica</name>
    <dbReference type="NCBI Taxonomy" id="1750"/>
    <lineage>
        <taxon>Bacteria</taxon>
        <taxon>Bacillati</taxon>
        <taxon>Actinomycetota</taxon>
        <taxon>Actinomycetes</taxon>
        <taxon>Propionibacteriales</taxon>
        <taxon>Propionibacteriaceae</taxon>
        <taxon>Arachnia</taxon>
    </lineage>
</organism>
<keyword evidence="1" id="KW-0472">Membrane</keyword>
<feature type="transmembrane region" description="Helical" evidence="1">
    <location>
        <begin position="107"/>
        <end position="127"/>
    </location>
</feature>
<proteinExistence type="predicted"/>
<feature type="transmembrane region" description="Helical" evidence="1">
    <location>
        <begin position="219"/>
        <end position="237"/>
    </location>
</feature>
<sequence>MDESKWETPLYVTLEEPITVGVLCRCLTNLLLGALLGFALILFSAAPGGSPSGGPAQTPPASILLGLVVPVVIGFLSHGNAAALFSAGTGTLLLVLPLSMAAPLKSMLPWMGGATFIAAGAALLLRHSSPSDDAPRPMGHLKSVAAGIFAGLLACLFLSFRVTPTAALEAGFIPCLAVVAMTLLSFGMVSNGTFLGPIALVIACTAMAVYTNIGKDSFLTAMVFGVIALSAAIPSMTEESREPRILKVPALPD</sequence>
<feature type="transmembrane region" description="Helical" evidence="1">
    <location>
        <begin position="20"/>
        <end position="43"/>
    </location>
</feature>
<dbReference type="Proteomes" id="UP000273044">
    <property type="component" value="Chromosome"/>
</dbReference>
<feature type="transmembrane region" description="Helical" evidence="1">
    <location>
        <begin position="63"/>
        <end position="87"/>
    </location>
</feature>
<name>A0A448N2V1_9ACTN</name>
<feature type="transmembrane region" description="Helical" evidence="1">
    <location>
        <begin position="194"/>
        <end position="213"/>
    </location>
</feature>
<keyword evidence="1" id="KW-0812">Transmembrane</keyword>
<dbReference type="AlphaFoldDB" id="A0A448N2V1"/>
<dbReference type="GeneID" id="64408388"/>
<keyword evidence="1" id="KW-1133">Transmembrane helix</keyword>
<evidence type="ECO:0000313" key="2">
    <source>
        <dbReference type="EMBL" id="VEH71662.1"/>
    </source>
</evidence>
<evidence type="ECO:0000256" key="1">
    <source>
        <dbReference type="SAM" id="Phobius"/>
    </source>
</evidence>
<dbReference type="RefSeq" id="WP_061787484.1">
    <property type="nucleotide sequence ID" value="NZ_CP128406.1"/>
</dbReference>
<accession>A0A448N2V1</accession>
<evidence type="ECO:0000313" key="3">
    <source>
        <dbReference type="Proteomes" id="UP000273044"/>
    </source>
</evidence>
<protein>
    <submittedName>
        <fullName evidence="2">Uncharacterized protein</fullName>
    </submittedName>
</protein>
<keyword evidence="3" id="KW-1185">Reference proteome</keyword>
<dbReference type="EMBL" id="LR134406">
    <property type="protein sequence ID" value="VEH71662.1"/>
    <property type="molecule type" value="Genomic_DNA"/>
</dbReference>
<feature type="transmembrane region" description="Helical" evidence="1">
    <location>
        <begin position="166"/>
        <end position="187"/>
    </location>
</feature>